<evidence type="ECO:0000256" key="6">
    <source>
        <dbReference type="ARBA" id="ARBA00022679"/>
    </source>
</evidence>
<dbReference type="Proteomes" id="UP000682733">
    <property type="component" value="Unassembled WGS sequence"/>
</dbReference>
<keyword evidence="6 10" id="KW-0808">Transferase</keyword>
<keyword evidence="10" id="KW-0520">NAD</keyword>
<evidence type="ECO:0000313" key="13">
    <source>
        <dbReference type="EMBL" id="CAF3738680.1"/>
    </source>
</evidence>
<evidence type="ECO:0000313" key="14">
    <source>
        <dbReference type="EMBL" id="CAF4333716.1"/>
    </source>
</evidence>
<dbReference type="EMBL" id="CAJNOK010005275">
    <property type="protein sequence ID" value="CAF0966933.1"/>
    <property type="molecule type" value="Genomic_DNA"/>
</dbReference>
<dbReference type="PANTHER" id="PTHR10339">
    <property type="entry name" value="ADP-RIBOSYLTRANSFERASE"/>
    <property type="match status" value="1"/>
</dbReference>
<accession>A0A815QHS2</accession>
<evidence type="ECO:0000256" key="3">
    <source>
        <dbReference type="ARBA" id="ARBA00022525"/>
    </source>
</evidence>
<keyword evidence="7" id="KW-0548">Nucleotidyltransferase</keyword>
<dbReference type="GO" id="GO:0106274">
    <property type="term" value="F:NAD+-protein-arginine ADP-ribosyltransferase activity"/>
    <property type="evidence" value="ECO:0007669"/>
    <property type="project" value="UniProtKB-EC"/>
</dbReference>
<evidence type="ECO:0000256" key="7">
    <source>
        <dbReference type="ARBA" id="ARBA00022695"/>
    </source>
</evidence>
<evidence type="ECO:0000256" key="10">
    <source>
        <dbReference type="RuleBase" id="RU361228"/>
    </source>
</evidence>
<dbReference type="Pfam" id="PF01129">
    <property type="entry name" value="ART"/>
    <property type="match status" value="1"/>
</dbReference>
<evidence type="ECO:0000256" key="5">
    <source>
        <dbReference type="ARBA" id="ARBA00022676"/>
    </source>
</evidence>
<dbReference type="SUPFAM" id="SSF56399">
    <property type="entry name" value="ADP-ribosylation"/>
    <property type="match status" value="1"/>
</dbReference>
<dbReference type="EC" id="2.4.2.31" evidence="10"/>
<dbReference type="Proteomes" id="UP000681722">
    <property type="component" value="Unassembled WGS sequence"/>
</dbReference>
<keyword evidence="8" id="KW-0843">Virulence</keyword>
<proteinExistence type="inferred from homology"/>
<comment type="caution">
    <text evidence="12">The sequence shown here is derived from an EMBL/GenBank/DDBJ whole genome shotgun (WGS) entry which is preliminary data.</text>
</comment>
<dbReference type="Gene3D" id="3.90.176.10">
    <property type="entry name" value="Toxin ADP-ribosyltransferase, Chain A, domain 1"/>
    <property type="match status" value="1"/>
</dbReference>
<keyword evidence="3" id="KW-0964">Secreted</keyword>
<dbReference type="GO" id="GO:0016779">
    <property type="term" value="F:nucleotidyltransferase activity"/>
    <property type="evidence" value="ECO:0007669"/>
    <property type="project" value="UniProtKB-KW"/>
</dbReference>
<evidence type="ECO:0000313" key="12">
    <source>
        <dbReference type="EMBL" id="CAF1464175.1"/>
    </source>
</evidence>
<dbReference type="EMBL" id="CAJNOQ010020174">
    <property type="protein sequence ID" value="CAF1464175.1"/>
    <property type="molecule type" value="Genomic_DNA"/>
</dbReference>
<dbReference type="GO" id="GO:0005576">
    <property type="term" value="C:extracellular region"/>
    <property type="evidence" value="ECO:0007669"/>
    <property type="project" value="UniProtKB-SubCell"/>
</dbReference>
<dbReference type="InterPro" id="IPR050999">
    <property type="entry name" value="ADP-ribosyltransferase_ARG"/>
</dbReference>
<comment type="catalytic activity">
    <reaction evidence="9 10">
        <text>L-arginyl-[protein] + NAD(+) = N(omega)-(ADP-D-ribosyl)-L-arginyl-[protein] + nicotinamide + H(+)</text>
        <dbReference type="Rhea" id="RHEA:19149"/>
        <dbReference type="Rhea" id="RHEA-COMP:10532"/>
        <dbReference type="Rhea" id="RHEA-COMP:15087"/>
        <dbReference type="ChEBI" id="CHEBI:15378"/>
        <dbReference type="ChEBI" id="CHEBI:17154"/>
        <dbReference type="ChEBI" id="CHEBI:29965"/>
        <dbReference type="ChEBI" id="CHEBI:57540"/>
        <dbReference type="ChEBI" id="CHEBI:142554"/>
        <dbReference type="EC" id="2.4.2.31"/>
    </reaction>
</comment>
<evidence type="ECO:0000256" key="8">
    <source>
        <dbReference type="ARBA" id="ARBA00023026"/>
    </source>
</evidence>
<dbReference type="PROSITE" id="PS51996">
    <property type="entry name" value="TR_MART"/>
    <property type="match status" value="1"/>
</dbReference>
<comment type="similarity">
    <text evidence="2 10">Belongs to the Arg-specific ADP-ribosyltransferase family.</text>
</comment>
<reference evidence="12" key="1">
    <citation type="submission" date="2021-02" db="EMBL/GenBank/DDBJ databases">
        <authorList>
            <person name="Nowell W R."/>
        </authorList>
    </citation>
    <scope>NUCLEOTIDE SEQUENCE</scope>
</reference>
<dbReference type="PANTHER" id="PTHR10339:SF25">
    <property type="entry name" value="SECRETED EXOENZYME S"/>
    <property type="match status" value="1"/>
</dbReference>
<dbReference type="GO" id="GO:0003950">
    <property type="term" value="F:NAD+ poly-ADP-ribosyltransferase activity"/>
    <property type="evidence" value="ECO:0007669"/>
    <property type="project" value="TreeGrafter"/>
</dbReference>
<sequence>MTSSRLNMAQDGYIPTERFHDVSCEPQQRLALIRGYELKPLISLEEAVHPLEELIGDIQDFVWTATGNCEQPRDELTPNERAAIYLYTMGYMYHQLNSALRNEQRQLLLPYFFYLKLFLTALWKLQDFTDVIWRGEGKNLTDQYPEGKKFVCCTPSLNVLQKEAFLGETGQRTLFNIQCYNGKSIQNHAQFPDEKEVLLMPCSYFQVMSSVEQDSDLRIIHIKQIEPPVTLIRPPSSSFSAAAAAHSHSSTTAEILKKKPKLSISISTFNNAMGANDKYLVCKLNTKLSFLDEQGNNKLNINWNLHVNDICWSSYLN</sequence>
<name>A0A815QHS2_9BILA</name>
<organism evidence="12 15">
    <name type="scientific">Didymodactylos carnosus</name>
    <dbReference type="NCBI Taxonomy" id="1234261"/>
    <lineage>
        <taxon>Eukaryota</taxon>
        <taxon>Metazoa</taxon>
        <taxon>Spiralia</taxon>
        <taxon>Gnathifera</taxon>
        <taxon>Rotifera</taxon>
        <taxon>Eurotatoria</taxon>
        <taxon>Bdelloidea</taxon>
        <taxon>Philodinida</taxon>
        <taxon>Philodinidae</taxon>
        <taxon>Didymodactylos</taxon>
    </lineage>
</organism>
<dbReference type="GO" id="GO:0090729">
    <property type="term" value="F:toxin activity"/>
    <property type="evidence" value="ECO:0007669"/>
    <property type="project" value="UniProtKB-KW"/>
</dbReference>
<evidence type="ECO:0000256" key="4">
    <source>
        <dbReference type="ARBA" id="ARBA00022656"/>
    </source>
</evidence>
<dbReference type="AlphaFoldDB" id="A0A815QHS2"/>
<dbReference type="EMBL" id="CAJOBA010005280">
    <property type="protein sequence ID" value="CAF3738680.1"/>
    <property type="molecule type" value="Genomic_DNA"/>
</dbReference>
<evidence type="ECO:0000256" key="2">
    <source>
        <dbReference type="ARBA" id="ARBA00009558"/>
    </source>
</evidence>
<keyword evidence="15" id="KW-1185">Reference proteome</keyword>
<keyword evidence="4" id="KW-0800">Toxin</keyword>
<keyword evidence="10" id="KW-0521">NADP</keyword>
<evidence type="ECO:0000313" key="11">
    <source>
        <dbReference type="EMBL" id="CAF0966933.1"/>
    </source>
</evidence>
<keyword evidence="5 10" id="KW-0328">Glycosyltransferase</keyword>
<evidence type="ECO:0000256" key="1">
    <source>
        <dbReference type="ARBA" id="ARBA00004613"/>
    </source>
</evidence>
<dbReference type="InterPro" id="IPR000768">
    <property type="entry name" value="ART"/>
</dbReference>
<protein>
    <recommendedName>
        <fullName evidence="10">NAD(P)(+)--arginine ADP-ribosyltransferase</fullName>
        <ecNumber evidence="10">2.4.2.31</ecNumber>
    </recommendedName>
    <alternativeName>
        <fullName evidence="10">Mono(ADP-ribosyl)transferase</fullName>
    </alternativeName>
</protein>
<comment type="subcellular location">
    <subcellularLocation>
        <location evidence="1">Secreted</location>
    </subcellularLocation>
</comment>
<gene>
    <name evidence="12" type="ORF">GPM918_LOCUS35203</name>
    <name evidence="11" type="ORF">OVA965_LOCUS12898</name>
    <name evidence="14" type="ORF">SRO942_LOCUS35920</name>
    <name evidence="13" type="ORF">TMI583_LOCUS12901</name>
</gene>
<dbReference type="EMBL" id="CAJOBC010085634">
    <property type="protein sequence ID" value="CAF4333716.1"/>
    <property type="molecule type" value="Genomic_DNA"/>
</dbReference>
<evidence type="ECO:0000313" key="15">
    <source>
        <dbReference type="Proteomes" id="UP000663829"/>
    </source>
</evidence>
<dbReference type="OrthoDB" id="423533at2759"/>
<dbReference type="Proteomes" id="UP000663829">
    <property type="component" value="Unassembled WGS sequence"/>
</dbReference>
<dbReference type="Proteomes" id="UP000677228">
    <property type="component" value="Unassembled WGS sequence"/>
</dbReference>
<evidence type="ECO:0000256" key="9">
    <source>
        <dbReference type="ARBA" id="ARBA00047597"/>
    </source>
</evidence>